<gene>
    <name evidence="2" type="ORF">CSPHI_06145</name>
</gene>
<proteinExistence type="predicted"/>
<dbReference type="InterPro" id="IPR043504">
    <property type="entry name" value="Peptidase_S1_PA_chymotrypsin"/>
</dbReference>
<feature type="signal peptide" evidence="1">
    <location>
        <begin position="1"/>
        <end position="27"/>
    </location>
</feature>
<dbReference type="RefSeq" id="WP_075691932.1">
    <property type="nucleotide sequence ID" value="NZ_CP009248.1"/>
</dbReference>
<dbReference type="Gene3D" id="2.40.10.10">
    <property type="entry name" value="Trypsin-like serine proteases"/>
    <property type="match status" value="2"/>
</dbReference>
<evidence type="ECO:0000313" key="2">
    <source>
        <dbReference type="EMBL" id="APT90690.1"/>
    </source>
</evidence>
<accession>A0A1L7CXX3</accession>
<dbReference type="EMBL" id="CP009248">
    <property type="protein sequence ID" value="APT90690.1"/>
    <property type="molecule type" value="Genomic_DNA"/>
</dbReference>
<organism evidence="2 3">
    <name type="scientific">Corynebacterium sphenisci DSM 44792</name>
    <dbReference type="NCBI Taxonomy" id="1437874"/>
    <lineage>
        <taxon>Bacteria</taxon>
        <taxon>Bacillati</taxon>
        <taxon>Actinomycetota</taxon>
        <taxon>Actinomycetes</taxon>
        <taxon>Mycobacteriales</taxon>
        <taxon>Corynebacteriaceae</taxon>
        <taxon>Corynebacterium</taxon>
    </lineage>
</organism>
<feature type="chain" id="PRO_5012205417" description="Peptidase S1 domain-containing protein" evidence="1">
    <location>
        <begin position="28"/>
        <end position="247"/>
    </location>
</feature>
<evidence type="ECO:0000313" key="3">
    <source>
        <dbReference type="Proteomes" id="UP000185469"/>
    </source>
</evidence>
<evidence type="ECO:0008006" key="4">
    <source>
        <dbReference type="Google" id="ProtNLM"/>
    </source>
</evidence>
<dbReference type="InterPro" id="IPR009003">
    <property type="entry name" value="Peptidase_S1_PA"/>
</dbReference>
<keyword evidence="3" id="KW-1185">Reference proteome</keyword>
<dbReference type="OrthoDB" id="8781117at2"/>
<dbReference type="STRING" id="1437874.CSPHI_06145"/>
<keyword evidence="1" id="KW-0732">Signal</keyword>
<reference evidence="2 3" key="1">
    <citation type="submission" date="2014-08" db="EMBL/GenBank/DDBJ databases">
        <title>Complete genome sequence of Corynebacterium sphenisci CECT 5990(T) (=DSM 44792(T)), isolated from healthy wild penguins.</title>
        <authorList>
            <person name="Ruckert C."/>
            <person name="Albersmeier A."/>
            <person name="Winkler A."/>
            <person name="Kalinowski J."/>
        </authorList>
    </citation>
    <scope>NUCLEOTIDE SEQUENCE [LARGE SCALE GENOMIC DNA]</scope>
    <source>
        <strain evidence="2 3">DSM 44792</strain>
    </source>
</reference>
<dbReference type="AlphaFoldDB" id="A0A1L7CXX3"/>
<dbReference type="Proteomes" id="UP000185469">
    <property type="component" value="Chromosome"/>
</dbReference>
<name>A0A1L7CXX3_9CORY</name>
<dbReference type="KEGG" id="csph:CSPHI_06145"/>
<dbReference type="SUPFAM" id="SSF50494">
    <property type="entry name" value="Trypsin-like serine proteases"/>
    <property type="match status" value="1"/>
</dbReference>
<evidence type="ECO:0000256" key="1">
    <source>
        <dbReference type="SAM" id="SignalP"/>
    </source>
</evidence>
<sequence length="247" mass="24032">MATVGAGRARILAGLAAIAAGTVAAMAAAGALLPQLLDAPAEPPRPGAGYVNPAADGTCTLGFLAEDPAGRRGFLTAGHCGSVGDAALVPGRLGGWTRIGEFTFAAGGSQWADELDLGFIALDDPAGGEPGIADPAGPGEAGAAPGRVLAPAELAARRPRLCFTGQRSGRSCGPMTALVGREGSDVAFAAAAIRGDSGSPVYLERPGRAPAAVGLLSGVSEEGPALSFAELLAGPAAAAAGFRVVLG</sequence>
<protein>
    <recommendedName>
        <fullName evidence="4">Peptidase S1 domain-containing protein</fullName>
    </recommendedName>
</protein>